<gene>
    <name evidence="11" type="ORF">SAMN05216219_0554</name>
</gene>
<proteinExistence type="inferred from homology"/>
<evidence type="ECO:0000256" key="4">
    <source>
        <dbReference type="ARBA" id="ARBA00022692"/>
    </source>
</evidence>
<evidence type="ECO:0000256" key="1">
    <source>
        <dbReference type="ARBA" id="ARBA00004162"/>
    </source>
</evidence>
<dbReference type="SUPFAM" id="SSF103088">
    <property type="entry name" value="OmpA-like"/>
    <property type="match status" value="1"/>
</dbReference>
<dbReference type="InterPro" id="IPR050330">
    <property type="entry name" value="Bact_OuterMem_StrucFunc"/>
</dbReference>
<evidence type="ECO:0000256" key="8">
    <source>
        <dbReference type="SAM" id="MobiDB-lite"/>
    </source>
</evidence>
<evidence type="ECO:0000256" key="3">
    <source>
        <dbReference type="ARBA" id="ARBA00022475"/>
    </source>
</evidence>
<dbReference type="CDD" id="cd07185">
    <property type="entry name" value="OmpA_C-like"/>
    <property type="match status" value="1"/>
</dbReference>
<dbReference type="Proteomes" id="UP000198867">
    <property type="component" value="Unassembled WGS sequence"/>
</dbReference>
<evidence type="ECO:0000256" key="2">
    <source>
        <dbReference type="ARBA" id="ARBA00008914"/>
    </source>
</evidence>
<feature type="transmembrane region" description="Helical" evidence="9">
    <location>
        <begin position="26"/>
        <end position="46"/>
    </location>
</feature>
<name>A0A1I4YVN6_9MICO</name>
<evidence type="ECO:0000256" key="5">
    <source>
        <dbReference type="ARBA" id="ARBA00022989"/>
    </source>
</evidence>
<organism evidence="11 12">
    <name type="scientific">Mycetocola miduiensis</name>
    <dbReference type="NCBI Taxonomy" id="995034"/>
    <lineage>
        <taxon>Bacteria</taxon>
        <taxon>Bacillati</taxon>
        <taxon>Actinomycetota</taxon>
        <taxon>Actinomycetes</taxon>
        <taxon>Micrococcales</taxon>
        <taxon>Microbacteriaceae</taxon>
        <taxon>Mycetocola</taxon>
    </lineage>
</organism>
<keyword evidence="6 7" id="KW-0472">Membrane</keyword>
<dbReference type="Pfam" id="PF13677">
    <property type="entry name" value="MotB_plug"/>
    <property type="match status" value="1"/>
</dbReference>
<protein>
    <submittedName>
        <fullName evidence="11">Chemotaxis protein MotB</fullName>
    </submittedName>
</protein>
<dbReference type="Pfam" id="PF00691">
    <property type="entry name" value="OmpA"/>
    <property type="match status" value="1"/>
</dbReference>
<dbReference type="PROSITE" id="PS51123">
    <property type="entry name" value="OMPA_2"/>
    <property type="match status" value="1"/>
</dbReference>
<evidence type="ECO:0000256" key="7">
    <source>
        <dbReference type="PROSITE-ProRule" id="PRU00473"/>
    </source>
</evidence>
<evidence type="ECO:0000313" key="12">
    <source>
        <dbReference type="Proteomes" id="UP000198867"/>
    </source>
</evidence>
<feature type="domain" description="OmpA-like" evidence="10">
    <location>
        <begin position="130"/>
        <end position="250"/>
    </location>
</feature>
<keyword evidence="12" id="KW-1185">Reference proteome</keyword>
<feature type="region of interest" description="Disordered" evidence="8">
    <location>
        <begin position="269"/>
        <end position="293"/>
    </location>
</feature>
<keyword evidence="5 9" id="KW-1133">Transmembrane helix</keyword>
<dbReference type="Gene3D" id="3.30.1330.60">
    <property type="entry name" value="OmpA-like domain"/>
    <property type="match status" value="1"/>
</dbReference>
<evidence type="ECO:0000256" key="9">
    <source>
        <dbReference type="SAM" id="Phobius"/>
    </source>
</evidence>
<evidence type="ECO:0000313" key="11">
    <source>
        <dbReference type="EMBL" id="SFN42116.1"/>
    </source>
</evidence>
<keyword evidence="4 9" id="KW-0812">Transmembrane</keyword>
<dbReference type="InterPro" id="IPR025713">
    <property type="entry name" value="MotB-like_N_dom"/>
</dbReference>
<accession>A0A1I4YVN6</accession>
<evidence type="ECO:0000259" key="10">
    <source>
        <dbReference type="PROSITE" id="PS51123"/>
    </source>
</evidence>
<dbReference type="GO" id="GO:0005886">
    <property type="term" value="C:plasma membrane"/>
    <property type="evidence" value="ECO:0007669"/>
    <property type="project" value="UniProtKB-SubCell"/>
</dbReference>
<comment type="subcellular location">
    <subcellularLocation>
        <location evidence="1">Cell membrane</location>
        <topology evidence="1">Single-pass membrane protein</topology>
    </subcellularLocation>
</comment>
<dbReference type="PANTHER" id="PTHR30329:SF21">
    <property type="entry name" value="LIPOPROTEIN YIAD-RELATED"/>
    <property type="match status" value="1"/>
</dbReference>
<dbReference type="EMBL" id="FOVM01000001">
    <property type="protein sequence ID" value="SFN42116.1"/>
    <property type="molecule type" value="Genomic_DNA"/>
</dbReference>
<dbReference type="STRING" id="995034.SAMN05216219_0554"/>
<dbReference type="InterPro" id="IPR006665">
    <property type="entry name" value="OmpA-like"/>
</dbReference>
<evidence type="ECO:0000256" key="6">
    <source>
        <dbReference type="ARBA" id="ARBA00023136"/>
    </source>
</evidence>
<comment type="similarity">
    <text evidence="2">Belongs to the MotB family.</text>
</comment>
<reference evidence="12" key="1">
    <citation type="submission" date="2016-10" db="EMBL/GenBank/DDBJ databases">
        <authorList>
            <person name="Varghese N."/>
            <person name="Submissions S."/>
        </authorList>
    </citation>
    <scope>NUCLEOTIDE SEQUENCE [LARGE SCALE GENOMIC DNA]</scope>
    <source>
        <strain evidence="12">CGMCC 1.11101</strain>
    </source>
</reference>
<dbReference type="PANTHER" id="PTHR30329">
    <property type="entry name" value="STATOR ELEMENT OF FLAGELLAR MOTOR COMPLEX"/>
    <property type="match status" value="1"/>
</dbReference>
<dbReference type="AlphaFoldDB" id="A0A1I4YVN6"/>
<dbReference type="InterPro" id="IPR036737">
    <property type="entry name" value="OmpA-like_sf"/>
</dbReference>
<sequence>MRSRGSRRSFEPEEAHHVDERWMASYMDMVTVLMCMFIVLFAMSTVDQQKFEELRNSLAAGFGATKSEFADTADGVVVPPEQVDEDGEGFTDLDIAQMELDNLTALRDKIQTNLAAQGLLATVEFDIGERGLTVRLVSTETFFEANSDTLSTNVIAVLDAVAPPLAESPYKISVEGHADYRDPGGQFPTNWELSSGRSVQVLRHLVEQRAIPAERVASVGYGSAHPLSTGATADELALNRRVDVVALSGQPESIRQLIPGLIAESAAPVVEPAAPTSEPAAPTSEPAAPASDH</sequence>
<dbReference type="OrthoDB" id="9815217at2"/>
<keyword evidence="3" id="KW-1003">Cell membrane</keyword>